<accession>A0A7R9PFE9</accession>
<reference evidence="1" key="1">
    <citation type="submission" date="2020-11" db="EMBL/GenBank/DDBJ databases">
        <authorList>
            <person name="Tran Van P."/>
        </authorList>
    </citation>
    <scope>NUCLEOTIDE SEQUENCE</scope>
</reference>
<dbReference type="AlphaFoldDB" id="A0A7R9PFE9"/>
<sequence>MAVQRTLAELNNCLPRDITGSLSPRVYPGFTYLLKQAEEALYSGRYAPTGPTSRYGLFVQPLASPLLVERSEPTIYVTHDSCLALERAQMVLDATWETLNTGHWKEVPLYQRQVYTAAGLIKVWGT</sequence>
<gene>
    <name evidence="1" type="ORF">TCMB3V08_LOCUS13406</name>
</gene>
<dbReference type="EMBL" id="OE206344">
    <property type="protein sequence ID" value="CAD7580873.1"/>
    <property type="molecule type" value="Genomic_DNA"/>
</dbReference>
<protein>
    <submittedName>
        <fullName evidence="1">(California timema) hypothetical protein</fullName>
    </submittedName>
</protein>
<organism evidence="1">
    <name type="scientific">Timema californicum</name>
    <name type="common">California timema</name>
    <name type="synonym">Walking stick</name>
    <dbReference type="NCBI Taxonomy" id="61474"/>
    <lineage>
        <taxon>Eukaryota</taxon>
        <taxon>Metazoa</taxon>
        <taxon>Ecdysozoa</taxon>
        <taxon>Arthropoda</taxon>
        <taxon>Hexapoda</taxon>
        <taxon>Insecta</taxon>
        <taxon>Pterygota</taxon>
        <taxon>Neoptera</taxon>
        <taxon>Polyneoptera</taxon>
        <taxon>Phasmatodea</taxon>
        <taxon>Timematodea</taxon>
        <taxon>Timematoidea</taxon>
        <taxon>Timematidae</taxon>
        <taxon>Timema</taxon>
    </lineage>
</organism>
<evidence type="ECO:0000313" key="1">
    <source>
        <dbReference type="EMBL" id="CAD7580873.1"/>
    </source>
</evidence>
<name>A0A7R9PFE9_TIMCA</name>
<proteinExistence type="predicted"/>